<organism evidence="3">
    <name type="scientific">Ditylum brightwellii</name>
    <dbReference type="NCBI Taxonomy" id="49249"/>
    <lineage>
        <taxon>Eukaryota</taxon>
        <taxon>Sar</taxon>
        <taxon>Stramenopiles</taxon>
        <taxon>Ochrophyta</taxon>
        <taxon>Bacillariophyta</taxon>
        <taxon>Mediophyceae</taxon>
        <taxon>Lithodesmiophycidae</taxon>
        <taxon>Lithodesmiales</taxon>
        <taxon>Lithodesmiaceae</taxon>
        <taxon>Ditylum</taxon>
    </lineage>
</organism>
<evidence type="ECO:0000256" key="1">
    <source>
        <dbReference type="SAM" id="MobiDB-lite"/>
    </source>
</evidence>
<accession>A0A6U3SJ49</accession>
<evidence type="ECO:0000259" key="2">
    <source>
        <dbReference type="Pfam" id="PF24906"/>
    </source>
</evidence>
<reference evidence="3" key="1">
    <citation type="submission" date="2021-01" db="EMBL/GenBank/DDBJ databases">
        <authorList>
            <person name="Corre E."/>
            <person name="Pelletier E."/>
            <person name="Niang G."/>
            <person name="Scheremetjew M."/>
            <person name="Finn R."/>
            <person name="Kale V."/>
            <person name="Holt S."/>
            <person name="Cochrane G."/>
            <person name="Meng A."/>
            <person name="Brown T."/>
            <person name="Cohen L."/>
        </authorList>
    </citation>
    <scope>NUCLEOTIDE SEQUENCE</scope>
    <source>
        <strain evidence="3">Pop2</strain>
    </source>
</reference>
<evidence type="ECO:0000313" key="3">
    <source>
        <dbReference type="EMBL" id="CAD9341778.1"/>
    </source>
</evidence>
<proteinExistence type="predicted"/>
<dbReference type="PANTHER" id="PTHR31827:SF1">
    <property type="entry name" value="EMB|CAB89363.1"/>
    <property type="match status" value="1"/>
</dbReference>
<dbReference type="EMBL" id="HBGN01026367">
    <property type="protein sequence ID" value="CAD9341778.1"/>
    <property type="molecule type" value="Transcribed_RNA"/>
</dbReference>
<gene>
    <name evidence="3" type="ORF">DBRI1063_LOCUS16960</name>
</gene>
<dbReference type="AlphaFoldDB" id="A0A6U3SJ49"/>
<dbReference type="Pfam" id="PF24906">
    <property type="entry name" value="Zf_WRKY19"/>
    <property type="match status" value="1"/>
</dbReference>
<feature type="compositionally biased region" description="Pro residues" evidence="1">
    <location>
        <begin position="138"/>
        <end position="165"/>
    </location>
</feature>
<sequence>MTGSTAVHIISNPPPQQESVYVESTPGQKHRLGPSSGTPNTAHRRLNSIGEAVHIERKYHEYGSQEGHIRYQPPPPPNGHTTHHRVGSAGLDLLTAAADVSKEELAVAAGVAPPSFRAVPPTYRTYTNVAPPREYECYPPPPLRQAVGVPPPTTYYTSPPPPRPPHYYSYPRPVETHPRYQREYPQSPPYYCPPQTGPLYPVQHSQPPPYEKYESRPPTHHRKTSSFSEKIETDEQLFQKDPMPPPPRPGSSSPSYGRAVSASTISTDMEQEYTKPVEVVVRRPSPRASPLSMTERRHHRVTSSFSSIGTFAGNETNLEEAVEGDAFQPLPPERERYRRDYFSSSPPSFTGRRPSPVHVIRETVKLESEPPRSAPTQSAPTQCVSIQSLNQPPLTSSKRIRRKCTVAGCPNRVVQGGLCISHGAKRKTCSHPGCTKNVKKAGLCSAHGPARKKCDMEGCNKVAVQGGRCISHGAKKKLCYMEGCKKQAILLGMCKKHHDEKQGIAKGDKKKSEINSKLKVESNKTQHRRGLSIFQDMSAVDTIIGNGSMPPPKTKSQKEKEERLKHGHRRGLSLFTDEKMTEAIIQNNMIL</sequence>
<dbReference type="InterPro" id="IPR056866">
    <property type="entry name" value="Znf_WRKY19"/>
</dbReference>
<feature type="region of interest" description="Disordered" evidence="1">
    <location>
        <begin position="544"/>
        <end position="568"/>
    </location>
</feature>
<feature type="domain" description="WRKY19-like zinc finger" evidence="2">
    <location>
        <begin position="452"/>
        <end position="473"/>
    </location>
</feature>
<dbReference type="PANTHER" id="PTHR31827">
    <property type="entry name" value="EMB|CAB89363.1"/>
    <property type="match status" value="1"/>
</dbReference>
<name>A0A6U3SJ49_9STRA</name>
<feature type="region of interest" description="Disordered" evidence="1">
    <location>
        <begin position="137"/>
        <end position="261"/>
    </location>
</feature>
<feature type="region of interest" description="Disordered" evidence="1">
    <location>
        <begin position="1"/>
        <end position="43"/>
    </location>
</feature>
<protein>
    <recommendedName>
        <fullName evidence="2">WRKY19-like zinc finger domain-containing protein</fullName>
    </recommendedName>
</protein>
<feature type="compositionally biased region" description="Pro residues" evidence="1">
    <location>
        <begin position="186"/>
        <end position="196"/>
    </location>
</feature>